<protein>
    <submittedName>
        <fullName evidence="2">Uncharacterized protein</fullName>
    </submittedName>
</protein>
<dbReference type="RefSeq" id="WP_125567811.1">
    <property type="nucleotide sequence ID" value="NZ_AP019307.1"/>
</dbReference>
<organism evidence="2 3">
    <name type="scientific">Nocardioides baekrokdamisoli</name>
    <dbReference type="NCBI Taxonomy" id="1804624"/>
    <lineage>
        <taxon>Bacteria</taxon>
        <taxon>Bacillati</taxon>
        <taxon>Actinomycetota</taxon>
        <taxon>Actinomycetes</taxon>
        <taxon>Propionibacteriales</taxon>
        <taxon>Nocardioidaceae</taxon>
        <taxon>Nocardioides</taxon>
    </lineage>
</organism>
<dbReference type="KEGG" id="nbe:Back2_12820"/>
<reference evidence="2 3" key="1">
    <citation type="submission" date="2018-11" db="EMBL/GenBank/DDBJ databases">
        <title>Complete genome sequence of Nocardioides baekrokdamisoli strain KCTC 39748.</title>
        <authorList>
            <person name="Kang S.W."/>
            <person name="Lee K.C."/>
            <person name="Kim K.K."/>
            <person name="Kim J.S."/>
            <person name="Kim D.S."/>
            <person name="Ko S.H."/>
            <person name="Yang S.H."/>
            <person name="Shin Y.K."/>
            <person name="Lee J.S."/>
        </authorList>
    </citation>
    <scope>NUCLEOTIDE SEQUENCE [LARGE SCALE GENOMIC DNA]</scope>
    <source>
        <strain evidence="2 3">KCTC 39748</strain>
    </source>
</reference>
<sequence length="163" mass="17903">MPEDIDDEFARRLREVTASVAGLDEEEALQLLEIRLKQVQINGQARHRLSLARARGTLALALGNRAEPDMIASLETMVSTIEESGPPEAVSWDSQSVDPDSPAYDPELAANQAELLECHHQNAVAILRLIAQISVSGDEPELVATLERFLDHDLDAISELEAR</sequence>
<dbReference type="EMBL" id="AP019307">
    <property type="protein sequence ID" value="BBH16995.1"/>
    <property type="molecule type" value="Genomic_DNA"/>
</dbReference>
<evidence type="ECO:0000256" key="1">
    <source>
        <dbReference type="SAM" id="MobiDB-lite"/>
    </source>
</evidence>
<dbReference type="Proteomes" id="UP000271573">
    <property type="component" value="Chromosome"/>
</dbReference>
<feature type="region of interest" description="Disordered" evidence="1">
    <location>
        <begin position="82"/>
        <end position="101"/>
    </location>
</feature>
<dbReference type="AlphaFoldDB" id="A0A3G9ILV5"/>
<name>A0A3G9ILV5_9ACTN</name>
<keyword evidence="3" id="KW-1185">Reference proteome</keyword>
<gene>
    <name evidence="2" type="ORF">Back2_12820</name>
</gene>
<proteinExistence type="predicted"/>
<accession>A0A3G9ILV5</accession>
<evidence type="ECO:0000313" key="2">
    <source>
        <dbReference type="EMBL" id="BBH16995.1"/>
    </source>
</evidence>
<evidence type="ECO:0000313" key="3">
    <source>
        <dbReference type="Proteomes" id="UP000271573"/>
    </source>
</evidence>